<keyword evidence="4 9" id="KW-0812">Transmembrane</keyword>
<evidence type="ECO:0000256" key="2">
    <source>
        <dbReference type="ARBA" id="ARBA00022448"/>
    </source>
</evidence>
<keyword evidence="7 9" id="KW-0811">Translocation</keyword>
<dbReference type="NCBIfam" id="TIGR00916">
    <property type="entry name" value="2A0604s01"/>
    <property type="match status" value="1"/>
</dbReference>
<dbReference type="InterPro" id="IPR022813">
    <property type="entry name" value="SecD/SecF_arch_bac"/>
</dbReference>
<reference evidence="11 12" key="1">
    <citation type="journal article" date="2019" name="ISME J.">
        <title>Insights into ecological role of a new deltaproteobacterial order Candidatus Acidulodesulfobacterales by metagenomics and metatranscriptomics.</title>
        <authorList>
            <person name="Tan S."/>
            <person name="Liu J."/>
            <person name="Fang Y."/>
            <person name="Hedlund B.P."/>
            <person name="Lian Z.H."/>
            <person name="Huang L.Y."/>
            <person name="Li J.T."/>
            <person name="Huang L.N."/>
            <person name="Li W.J."/>
            <person name="Jiang H.C."/>
            <person name="Dong H.L."/>
            <person name="Shu W.S."/>
        </authorList>
    </citation>
    <scope>NUCLEOTIDE SEQUENCE [LARGE SCALE GENOMIC DNA]</scope>
    <source>
        <strain evidence="11">AP2</strain>
    </source>
</reference>
<dbReference type="Pfam" id="PF02355">
    <property type="entry name" value="SecD_SecF_C"/>
    <property type="match status" value="1"/>
</dbReference>
<evidence type="ECO:0000313" key="12">
    <source>
        <dbReference type="Proteomes" id="UP000316562"/>
    </source>
</evidence>
<dbReference type="EMBL" id="SGBC01000001">
    <property type="protein sequence ID" value="RZD16753.1"/>
    <property type="molecule type" value="Genomic_DNA"/>
</dbReference>
<comment type="caution">
    <text evidence="11">The sequence shown here is derived from an EMBL/GenBank/DDBJ whole genome shotgun (WGS) entry which is preliminary data.</text>
</comment>
<feature type="transmembrane region" description="Helical" evidence="9">
    <location>
        <begin position="191"/>
        <end position="211"/>
    </location>
</feature>
<dbReference type="GO" id="GO:0043952">
    <property type="term" value="P:protein transport by the Sec complex"/>
    <property type="evidence" value="ECO:0007669"/>
    <property type="project" value="UniProtKB-UniRule"/>
</dbReference>
<name>A0A519BHK8_ACIG2</name>
<feature type="transmembrane region" description="Helical" evidence="9">
    <location>
        <begin position="140"/>
        <end position="157"/>
    </location>
</feature>
<dbReference type="Gene3D" id="1.20.1640.10">
    <property type="entry name" value="Multidrug efflux transporter AcrB transmembrane domain"/>
    <property type="match status" value="1"/>
</dbReference>
<feature type="transmembrane region" description="Helical" evidence="9">
    <location>
        <begin position="164"/>
        <end position="185"/>
    </location>
</feature>
<dbReference type="Proteomes" id="UP000316562">
    <property type="component" value="Unassembled WGS sequence"/>
</dbReference>
<dbReference type="PANTHER" id="PTHR30081:SF8">
    <property type="entry name" value="PROTEIN TRANSLOCASE SUBUNIT SECF"/>
    <property type="match status" value="1"/>
</dbReference>
<comment type="similarity">
    <text evidence="9">Belongs to the SecD/SecF family. SecF subfamily.</text>
</comment>
<accession>A0A519BHK8</accession>
<sequence length="303" mass="33475">MEFIRNTHFDFLGKKKFSFVISSVLVILGIIEVITMLLGTANIGIDFTGGLTMQLLFKHKLNVPLVRKSLTSGGFKDIKIIKFKGKNECIIKTKLIGNNITKYADKLKSVVKKSSPGNPFKVISNEMVGPSVGSSMTKDAIIAIIIAIVSIVIYITWRFEFRFGAAAAIGLAHDILALLGVIFIFDKEITLLVITAILTVAGYSLTDKVVVFDRIRENLKLESEQKQPINLTNLVNKSINEVLTRTVVTSLTVILVVLSLFFLGGSVLHDFAFTLLFGVIIGTYSSIFIASPIMVIFNEKYYK</sequence>
<keyword evidence="3 9" id="KW-1003">Cell membrane</keyword>
<evidence type="ECO:0000256" key="7">
    <source>
        <dbReference type="ARBA" id="ARBA00023010"/>
    </source>
</evidence>
<dbReference type="InterPro" id="IPR048634">
    <property type="entry name" value="SecD_SecF_C"/>
</dbReference>
<proteinExistence type="inferred from homology"/>
<dbReference type="NCBIfam" id="TIGR00966">
    <property type="entry name" value="transloc_SecF"/>
    <property type="match status" value="1"/>
</dbReference>
<feature type="transmembrane region" description="Helical" evidence="9">
    <location>
        <begin position="242"/>
        <end position="265"/>
    </location>
</feature>
<dbReference type="GO" id="GO:0015450">
    <property type="term" value="F:protein-transporting ATPase activity"/>
    <property type="evidence" value="ECO:0007669"/>
    <property type="project" value="InterPro"/>
</dbReference>
<evidence type="ECO:0000256" key="5">
    <source>
        <dbReference type="ARBA" id="ARBA00022927"/>
    </source>
</evidence>
<dbReference type="PRINTS" id="PR01755">
    <property type="entry name" value="SECFTRNLCASE"/>
</dbReference>
<dbReference type="PANTHER" id="PTHR30081">
    <property type="entry name" value="PROTEIN-EXPORT MEMBRANE PROTEIN SEC"/>
    <property type="match status" value="1"/>
</dbReference>
<evidence type="ECO:0000256" key="4">
    <source>
        <dbReference type="ARBA" id="ARBA00022692"/>
    </source>
</evidence>
<dbReference type="InterPro" id="IPR022645">
    <property type="entry name" value="SecD/SecF_bac"/>
</dbReference>
<organism evidence="11 12">
    <name type="scientific">Acididesulfobacter guangdongensis</name>
    <dbReference type="NCBI Taxonomy" id="2597225"/>
    <lineage>
        <taxon>Bacteria</taxon>
        <taxon>Deltaproteobacteria</taxon>
        <taxon>Candidatus Acidulodesulfobacterales</taxon>
        <taxon>Candidatus Acididesulfobacter</taxon>
    </lineage>
</organism>
<feature type="domain" description="Protein export membrane protein SecD/SecF C-terminal" evidence="10">
    <location>
        <begin position="119"/>
        <end position="299"/>
    </location>
</feature>
<evidence type="ECO:0000256" key="1">
    <source>
        <dbReference type="ARBA" id="ARBA00004651"/>
    </source>
</evidence>
<evidence type="ECO:0000256" key="3">
    <source>
        <dbReference type="ARBA" id="ARBA00022475"/>
    </source>
</evidence>
<dbReference type="AlphaFoldDB" id="A0A519BHK8"/>
<gene>
    <name evidence="9 11" type="primary">secF</name>
    <name evidence="11" type="ORF">EVJ46_00485</name>
</gene>
<feature type="transmembrane region" description="Helical" evidence="9">
    <location>
        <begin position="271"/>
        <end position="297"/>
    </location>
</feature>
<comment type="subcellular location">
    <subcellularLocation>
        <location evidence="1 9">Cell membrane</location>
        <topology evidence="1 9">Multi-pass membrane protein</topology>
    </subcellularLocation>
</comment>
<evidence type="ECO:0000256" key="8">
    <source>
        <dbReference type="ARBA" id="ARBA00023136"/>
    </source>
</evidence>
<evidence type="ECO:0000313" key="11">
    <source>
        <dbReference type="EMBL" id="RZD16753.1"/>
    </source>
</evidence>
<protein>
    <recommendedName>
        <fullName evidence="9">Protein-export membrane protein SecF</fullName>
    </recommendedName>
</protein>
<dbReference type="GO" id="GO:0005886">
    <property type="term" value="C:plasma membrane"/>
    <property type="evidence" value="ECO:0007669"/>
    <property type="project" value="UniProtKB-SubCell"/>
</dbReference>
<keyword evidence="5 9" id="KW-0653">Protein transport</keyword>
<dbReference type="GO" id="GO:0065002">
    <property type="term" value="P:intracellular protein transmembrane transport"/>
    <property type="evidence" value="ECO:0007669"/>
    <property type="project" value="UniProtKB-UniRule"/>
</dbReference>
<dbReference type="SUPFAM" id="SSF82866">
    <property type="entry name" value="Multidrug efflux transporter AcrB transmembrane domain"/>
    <property type="match status" value="1"/>
</dbReference>
<evidence type="ECO:0000259" key="10">
    <source>
        <dbReference type="Pfam" id="PF02355"/>
    </source>
</evidence>
<dbReference type="InterPro" id="IPR055344">
    <property type="entry name" value="SecD_SecF_C_bact"/>
</dbReference>
<keyword evidence="8 9" id="KW-0472">Membrane</keyword>
<feature type="transmembrane region" description="Helical" evidence="9">
    <location>
        <begin position="20"/>
        <end position="45"/>
    </location>
</feature>
<dbReference type="HAMAP" id="MF_01464_B">
    <property type="entry name" value="SecF_B"/>
    <property type="match status" value="1"/>
</dbReference>
<evidence type="ECO:0000256" key="9">
    <source>
        <dbReference type="HAMAP-Rule" id="MF_01464"/>
    </source>
</evidence>
<comment type="subunit">
    <text evidence="9">Forms a complex with SecD. Part of the essential Sec protein translocation apparatus which comprises SecA, SecYEG and auxiliary proteins SecDF. Other proteins may also be involved.</text>
</comment>
<dbReference type="GO" id="GO:0006605">
    <property type="term" value="P:protein targeting"/>
    <property type="evidence" value="ECO:0007669"/>
    <property type="project" value="UniProtKB-UniRule"/>
</dbReference>
<evidence type="ECO:0000256" key="6">
    <source>
        <dbReference type="ARBA" id="ARBA00022989"/>
    </source>
</evidence>
<keyword evidence="6 9" id="KW-1133">Transmembrane helix</keyword>
<comment type="function">
    <text evidence="9">Part of the Sec protein translocase complex. Interacts with the SecYEG preprotein conducting channel. SecDF uses the proton motive force (PMF) to complete protein translocation after the ATP-dependent function of SecA.</text>
</comment>
<keyword evidence="2 9" id="KW-0813">Transport</keyword>
<dbReference type="InterPro" id="IPR005665">
    <property type="entry name" value="SecF_bac"/>
</dbReference>